<dbReference type="PANTHER" id="PTHR33336">
    <property type="entry name" value="QUINOL MONOOXYGENASE YGIN-RELATED"/>
    <property type="match status" value="1"/>
</dbReference>
<evidence type="ECO:0000313" key="3">
    <source>
        <dbReference type="Proteomes" id="UP000655751"/>
    </source>
</evidence>
<dbReference type="InterPro" id="IPR007138">
    <property type="entry name" value="ABM_dom"/>
</dbReference>
<evidence type="ECO:0000313" key="2">
    <source>
        <dbReference type="EMBL" id="MBH0779583.1"/>
    </source>
</evidence>
<reference evidence="2" key="1">
    <citation type="submission" date="2020-11" db="EMBL/GenBank/DDBJ databases">
        <title>Nocardia NEAU-351.nov., a novel actinomycete isolated from the cow dung.</title>
        <authorList>
            <person name="Zhang X."/>
        </authorList>
    </citation>
    <scope>NUCLEOTIDE SEQUENCE</scope>
    <source>
        <strain evidence="2">NEAU-351</strain>
    </source>
</reference>
<name>A0A931IH68_9NOCA</name>
<dbReference type="PROSITE" id="PS51725">
    <property type="entry name" value="ABM"/>
    <property type="match status" value="1"/>
</dbReference>
<dbReference type="GO" id="GO:0004497">
    <property type="term" value="F:monooxygenase activity"/>
    <property type="evidence" value="ECO:0007669"/>
    <property type="project" value="UniProtKB-KW"/>
</dbReference>
<dbReference type="InterPro" id="IPR050744">
    <property type="entry name" value="AI-2_Isomerase_LsrG"/>
</dbReference>
<sequence>MIAVIAELTIQEGKGADFESVFADLAAQIALHEPGNKQYQLVRSKAEPTSYRIFELYDDAAALELHGKSEHFRAAGQRLAPLLAAAPKIDYFEAV</sequence>
<keyword evidence="3" id="KW-1185">Reference proteome</keyword>
<organism evidence="2 3">
    <name type="scientific">Nocardia bovistercoris</name>
    <dbReference type="NCBI Taxonomy" id="2785916"/>
    <lineage>
        <taxon>Bacteria</taxon>
        <taxon>Bacillati</taxon>
        <taxon>Actinomycetota</taxon>
        <taxon>Actinomycetes</taxon>
        <taxon>Mycobacteriales</taxon>
        <taxon>Nocardiaceae</taxon>
        <taxon>Nocardia</taxon>
    </lineage>
</organism>
<dbReference type="InterPro" id="IPR011008">
    <property type="entry name" value="Dimeric_a/b-barrel"/>
</dbReference>
<accession>A0A931IH68</accession>
<dbReference type="Pfam" id="PF03992">
    <property type="entry name" value="ABM"/>
    <property type="match status" value="1"/>
</dbReference>
<dbReference type="Gene3D" id="3.30.70.100">
    <property type="match status" value="1"/>
</dbReference>
<evidence type="ECO:0000259" key="1">
    <source>
        <dbReference type="PROSITE" id="PS51725"/>
    </source>
</evidence>
<proteinExistence type="predicted"/>
<dbReference type="AlphaFoldDB" id="A0A931IH68"/>
<dbReference type="SUPFAM" id="SSF54909">
    <property type="entry name" value="Dimeric alpha+beta barrel"/>
    <property type="match status" value="1"/>
</dbReference>
<comment type="caution">
    <text evidence="2">The sequence shown here is derived from an EMBL/GenBank/DDBJ whole genome shotgun (WGS) entry which is preliminary data.</text>
</comment>
<keyword evidence="2" id="KW-0560">Oxidoreductase</keyword>
<feature type="domain" description="ABM" evidence="1">
    <location>
        <begin position="2"/>
        <end position="92"/>
    </location>
</feature>
<keyword evidence="2" id="KW-0503">Monooxygenase</keyword>
<dbReference type="PANTHER" id="PTHR33336:SF15">
    <property type="entry name" value="ABM DOMAIN-CONTAINING PROTEIN"/>
    <property type="match status" value="1"/>
</dbReference>
<gene>
    <name evidence="2" type="ORF">IT779_25255</name>
</gene>
<dbReference type="EMBL" id="JADMLG010000011">
    <property type="protein sequence ID" value="MBH0779583.1"/>
    <property type="molecule type" value="Genomic_DNA"/>
</dbReference>
<dbReference type="Proteomes" id="UP000655751">
    <property type="component" value="Unassembled WGS sequence"/>
</dbReference>
<protein>
    <submittedName>
        <fullName evidence="2">Antibiotic biosynthesis monooxygenase</fullName>
    </submittedName>
</protein>
<dbReference type="RefSeq" id="WP_196151888.1">
    <property type="nucleotide sequence ID" value="NZ_JADMLG010000011.1"/>
</dbReference>